<keyword evidence="2" id="KW-1185">Reference proteome</keyword>
<evidence type="ECO:0000313" key="1">
    <source>
        <dbReference type="EMBL" id="KAI9907755.1"/>
    </source>
</evidence>
<gene>
    <name evidence="1" type="ORF">PsorP6_016382</name>
</gene>
<name>A0ACC0VN40_9STRA</name>
<evidence type="ECO:0000313" key="2">
    <source>
        <dbReference type="Proteomes" id="UP001163321"/>
    </source>
</evidence>
<dbReference type="Proteomes" id="UP001163321">
    <property type="component" value="Chromosome 8"/>
</dbReference>
<reference evidence="1 2" key="1">
    <citation type="journal article" date="2022" name="bioRxiv">
        <title>The genome of the oomycete Peronosclerospora sorghi, a cosmopolitan pathogen of maize and sorghum, is inflated with dispersed pseudogenes.</title>
        <authorList>
            <person name="Fletcher K."/>
            <person name="Martin F."/>
            <person name="Isakeit T."/>
            <person name="Cavanaugh K."/>
            <person name="Magill C."/>
            <person name="Michelmore R."/>
        </authorList>
    </citation>
    <scope>NUCLEOTIDE SEQUENCE [LARGE SCALE GENOMIC DNA]</scope>
    <source>
        <strain evidence="1">P6</strain>
    </source>
</reference>
<protein>
    <submittedName>
        <fullName evidence="1">Uncharacterized protein</fullName>
    </submittedName>
</protein>
<comment type="caution">
    <text evidence="1">The sequence shown here is derived from an EMBL/GenBank/DDBJ whole genome shotgun (WGS) entry which is preliminary data.</text>
</comment>
<sequence>MLTGRENMTHQRDRIVRLDPRLLRFATRVHLHHDIEFFRAKLARCFIQGIGNFHRVNGLDEKEVRDVPHQHFCLIRLDVANIMPLDIRGQAWRFLDKFLDLLMGKLKTRLLQVKFQSLSDNSEQLDVNDDQETQADHAHPNQIPNCKNSEAQNTIHNTLDDVKKHVKQVQELLDALLDHTVQINKKNVSF</sequence>
<accession>A0ACC0VN40</accession>
<proteinExistence type="predicted"/>
<organism evidence="1 2">
    <name type="scientific">Peronosclerospora sorghi</name>
    <dbReference type="NCBI Taxonomy" id="230839"/>
    <lineage>
        <taxon>Eukaryota</taxon>
        <taxon>Sar</taxon>
        <taxon>Stramenopiles</taxon>
        <taxon>Oomycota</taxon>
        <taxon>Peronosporomycetes</taxon>
        <taxon>Peronosporales</taxon>
        <taxon>Peronosporaceae</taxon>
        <taxon>Peronosclerospora</taxon>
    </lineage>
</organism>
<dbReference type="EMBL" id="CM047587">
    <property type="protein sequence ID" value="KAI9907755.1"/>
    <property type="molecule type" value="Genomic_DNA"/>
</dbReference>